<dbReference type="SUPFAM" id="SSF81811">
    <property type="entry name" value="Helical domain of Sec23/24"/>
    <property type="match status" value="1"/>
</dbReference>
<evidence type="ECO:0000256" key="7">
    <source>
        <dbReference type="ARBA" id="ARBA00023034"/>
    </source>
</evidence>
<dbReference type="Pfam" id="PF00626">
    <property type="entry name" value="Gelsolin"/>
    <property type="match status" value="1"/>
</dbReference>
<feature type="compositionally biased region" description="Polar residues" evidence="8">
    <location>
        <begin position="10"/>
        <end position="20"/>
    </location>
</feature>
<dbReference type="VEuPathDB" id="FungiDB:GWK60_A01661"/>
<dbReference type="PhylomeDB" id="A0A0W0CLC0"/>
<evidence type="ECO:0000256" key="4">
    <source>
        <dbReference type="ARBA" id="ARBA00022448"/>
    </source>
</evidence>
<dbReference type="Gene3D" id="3.40.50.410">
    <property type="entry name" value="von Willebrand factor, type A domain"/>
    <property type="match status" value="1"/>
</dbReference>
<evidence type="ECO:0000256" key="6">
    <source>
        <dbReference type="ARBA" id="ARBA00022927"/>
    </source>
</evidence>
<dbReference type="InterPro" id="IPR036174">
    <property type="entry name" value="Znf_Sec23_Sec24_sf"/>
</dbReference>
<keyword evidence="4" id="KW-0813">Transport</keyword>
<comment type="caution">
    <text evidence="14">The sequence shown here is derived from an EMBL/GenBank/DDBJ whole genome shotgun (WGS) entry which is preliminary data.</text>
</comment>
<dbReference type="GO" id="GO:0070971">
    <property type="term" value="C:endoplasmic reticulum exit site"/>
    <property type="evidence" value="ECO:0007669"/>
    <property type="project" value="TreeGrafter"/>
</dbReference>
<proteinExistence type="inferred from homology"/>
<dbReference type="OMA" id="RLCKHGD"/>
<dbReference type="Gene3D" id="1.20.120.730">
    <property type="entry name" value="Sec23/Sec24 helical domain"/>
    <property type="match status" value="1"/>
</dbReference>
<dbReference type="Pfam" id="PF04815">
    <property type="entry name" value="Sec23_helical"/>
    <property type="match status" value="1"/>
</dbReference>
<dbReference type="InterPro" id="IPR036180">
    <property type="entry name" value="Gelsolin-like_dom_sf"/>
</dbReference>
<comment type="subcellular location">
    <subcellularLocation>
        <location evidence="2">Cytoplasm</location>
    </subcellularLocation>
    <subcellularLocation>
        <location evidence="1">Golgi apparatus membrane</location>
    </subcellularLocation>
</comment>
<dbReference type="SUPFAM" id="SSF81995">
    <property type="entry name" value="beta-sandwich domain of Sec23/24"/>
    <property type="match status" value="1"/>
</dbReference>
<evidence type="ECO:0000256" key="5">
    <source>
        <dbReference type="ARBA" id="ARBA00022490"/>
    </source>
</evidence>
<feature type="compositionally biased region" description="Polar residues" evidence="8">
    <location>
        <begin position="37"/>
        <end position="48"/>
    </location>
</feature>
<evidence type="ECO:0000256" key="1">
    <source>
        <dbReference type="ARBA" id="ARBA00004394"/>
    </source>
</evidence>
<evidence type="ECO:0000256" key="3">
    <source>
        <dbReference type="ARBA" id="ARBA00008334"/>
    </source>
</evidence>
<reference evidence="14 15" key="1">
    <citation type="submission" date="2015-10" db="EMBL/GenBank/DDBJ databases">
        <title>Draft genomes sequences of Candida glabrata isolates 1A, 1B, 2A, 2B, 3A and 3B.</title>
        <authorList>
            <person name="Haavelsrud O.E."/>
            <person name="Gaustad P."/>
        </authorList>
    </citation>
    <scope>NUCLEOTIDE SEQUENCE [LARGE SCALE GENOMIC DNA]</scope>
    <source>
        <strain evidence="14">910700640</strain>
    </source>
</reference>
<dbReference type="GO" id="GO:0006886">
    <property type="term" value="P:intracellular protein transport"/>
    <property type="evidence" value="ECO:0007669"/>
    <property type="project" value="EnsemblFungi"/>
</dbReference>
<dbReference type="InterPro" id="IPR012990">
    <property type="entry name" value="Beta-sandwich_Sec23_24"/>
</dbReference>
<dbReference type="SUPFAM" id="SSF82919">
    <property type="entry name" value="Zn-finger domain of Sec23/24"/>
    <property type="match status" value="1"/>
</dbReference>
<dbReference type="GO" id="GO:0030127">
    <property type="term" value="C:COPII vesicle coat"/>
    <property type="evidence" value="ECO:0007669"/>
    <property type="project" value="EnsemblFungi"/>
</dbReference>
<dbReference type="PANTHER" id="PTHR13803:SF4">
    <property type="entry name" value="SECRETORY 24CD, ISOFORM C"/>
    <property type="match status" value="1"/>
</dbReference>
<dbReference type="Proteomes" id="UP000054886">
    <property type="component" value="Unassembled WGS sequence"/>
</dbReference>
<comment type="similarity">
    <text evidence="3">Belongs to the SEC23/SEC24 family. SEC24 subfamily.</text>
</comment>
<dbReference type="InterPro" id="IPR006900">
    <property type="entry name" value="Sec23/24_helical_dom"/>
</dbReference>
<dbReference type="GO" id="GO:0008270">
    <property type="term" value="F:zinc ion binding"/>
    <property type="evidence" value="ECO:0007669"/>
    <property type="project" value="InterPro"/>
</dbReference>
<dbReference type="InterPro" id="IPR036465">
    <property type="entry name" value="vWFA_dom_sf"/>
</dbReference>
<feature type="domain" description="Gelsolin-like" evidence="9">
    <location>
        <begin position="776"/>
        <end position="814"/>
    </location>
</feature>
<feature type="domain" description="Zinc finger Sec23/Sec24-type" evidence="10">
    <location>
        <begin position="221"/>
        <end position="258"/>
    </location>
</feature>
<evidence type="ECO:0000313" key="14">
    <source>
        <dbReference type="EMBL" id="KTA96893.1"/>
    </source>
</evidence>
<dbReference type="SUPFAM" id="SSF82754">
    <property type="entry name" value="C-terminal, gelsolin-like domain of Sec23/24"/>
    <property type="match status" value="1"/>
</dbReference>
<evidence type="ECO:0000313" key="15">
    <source>
        <dbReference type="Proteomes" id="UP000054886"/>
    </source>
</evidence>
<dbReference type="SUPFAM" id="SSF53300">
    <property type="entry name" value="vWA-like"/>
    <property type="match status" value="1"/>
</dbReference>
<dbReference type="GO" id="GO:0090110">
    <property type="term" value="P:COPII-coated vesicle cargo loading"/>
    <property type="evidence" value="ECO:0007669"/>
    <property type="project" value="EnsemblFungi"/>
</dbReference>
<evidence type="ECO:0000256" key="2">
    <source>
        <dbReference type="ARBA" id="ARBA00004496"/>
    </source>
</evidence>
<dbReference type="InterPro" id="IPR036175">
    <property type="entry name" value="Sec23/24_helical_dom_sf"/>
</dbReference>
<evidence type="ECO:0000259" key="9">
    <source>
        <dbReference type="Pfam" id="PF00626"/>
    </source>
</evidence>
<dbReference type="InterPro" id="IPR050550">
    <property type="entry name" value="SEC23_SEC24_subfamily"/>
</dbReference>
<name>A0A0W0CLC0_CANGB</name>
<organism evidence="14 15">
    <name type="scientific">Candida glabrata</name>
    <name type="common">Yeast</name>
    <name type="synonym">Torulopsis glabrata</name>
    <dbReference type="NCBI Taxonomy" id="5478"/>
    <lineage>
        <taxon>Eukaryota</taxon>
        <taxon>Fungi</taxon>
        <taxon>Dikarya</taxon>
        <taxon>Ascomycota</taxon>
        <taxon>Saccharomycotina</taxon>
        <taxon>Saccharomycetes</taxon>
        <taxon>Saccharomycetales</taxon>
        <taxon>Saccharomycetaceae</taxon>
        <taxon>Nakaseomyces</taxon>
    </lineage>
</organism>
<keyword evidence="7" id="KW-0333">Golgi apparatus</keyword>
<feature type="region of interest" description="Disordered" evidence="8">
    <location>
        <begin position="1"/>
        <end position="48"/>
    </location>
</feature>
<evidence type="ECO:0000259" key="13">
    <source>
        <dbReference type="Pfam" id="PF08033"/>
    </source>
</evidence>
<keyword evidence="6" id="KW-0653">Protein transport</keyword>
<dbReference type="VEuPathDB" id="FungiDB:GVI51_A01595"/>
<dbReference type="GO" id="GO:0000139">
    <property type="term" value="C:Golgi membrane"/>
    <property type="evidence" value="ECO:0007669"/>
    <property type="project" value="UniProtKB-SubCell"/>
</dbReference>
<evidence type="ECO:0000259" key="12">
    <source>
        <dbReference type="Pfam" id="PF04815"/>
    </source>
</evidence>
<keyword evidence="5" id="KW-0963">Cytoplasm</keyword>
<protein>
    <submittedName>
        <fullName evidence="14">SED5-binding protein 3</fullName>
    </submittedName>
</protein>
<dbReference type="EMBL" id="LLZZ01000165">
    <property type="protein sequence ID" value="KTA96893.1"/>
    <property type="molecule type" value="Genomic_DNA"/>
</dbReference>
<dbReference type="PANTHER" id="PTHR13803">
    <property type="entry name" value="SEC24-RELATED PROTEIN"/>
    <property type="match status" value="1"/>
</dbReference>
<sequence>MSFELAGSMSDLSLEQSQSNELKKGKSKRPTRAFHTFSGNPVQSSPTTNMYAFQSNYQTPKVADNNGVFTPKRVESQTVNSPVLQYGNPPRTPVMGGNASPRAHSPGYFFPNGNNENVFSHIVPTQRWEEQLRYLTKAFDTTRDSVPPSSTTEFYSSDSGSCDPRLMQLSMYNIPEDQHLRAATKLPLGVTIQPFADITPGSVPVSGDGIAADTMKNLEGPMRCKRCRCYINPKFQFNYDSKAICNICQIKQPAPYDYSSAVGPNGQRTDAEIRPELSKGAVDFIVPPIYNAHPDKPSVPLHYVFLIDVTSLANENGSSLAVIEGIRSSVDYIIENQPNCKLAIIAYDNKLKFFNLKPELETAQEYVISELDDVFLPFYNGLFADPAESKHVIDQTLSRLAAFITNDKYYHVPQACFGSAIQAAKLALKTFTGDEGGKVVCSLNSLPTIGNGNLYLKKDNAHVHHMRCDNDFYKKLAHDLLASYVSIDLIVTSGGFVDLTNVGHPTLVTHGSLKYYPHFIQQNDEARLVQDMVSNIANTVGYQAVLKLRCSTGVGVDMYYTDASGYTDKDVILPVLTKDTTIDVLLKYQEKLKAGTDIHFQCALLYTDVHGIRKVRSLNTNGAVSNNVREVFKFVNQNSVLRIIVKDVIRTLGDCDFAAIRKSLDTKLVDILTQYRGLVSGNSSSQLVLPDSLKTLPSYILSFQKQDLMKPNQQSTRGNERVYDLIRYETINPAELLYKLYPQIIPMHVLLEENDFSFYDANDKLLQIQEDSLDEVSVRNMHSNLTDGGCYLIFNGDSVYLWFNVHTNRLLLQDLLGIDPDFPINQITLYGGMLPETGTEINNKAFNLIRYWGQMVNKKSLPIIPLRPNIDQYYSSIISQVLCEDKSINMIESGDNYFVALHRQIQEKLKKEDYIKISTKSRGGDDIHQKFVQF</sequence>
<dbReference type="Gene3D" id="3.40.20.10">
    <property type="entry name" value="Severin"/>
    <property type="match status" value="1"/>
</dbReference>
<dbReference type="InterPro" id="IPR007123">
    <property type="entry name" value="Gelsolin-like_dom"/>
</dbReference>
<accession>A0A0W0CLC0</accession>
<dbReference type="VEuPathDB" id="FungiDB:B1J91_A01848g"/>
<evidence type="ECO:0000256" key="8">
    <source>
        <dbReference type="SAM" id="MobiDB-lite"/>
    </source>
</evidence>
<dbReference type="Pfam" id="PF04810">
    <property type="entry name" value="zf-Sec23_Sec24"/>
    <property type="match status" value="1"/>
</dbReference>
<dbReference type="GO" id="GO:0000149">
    <property type="term" value="F:SNARE binding"/>
    <property type="evidence" value="ECO:0007669"/>
    <property type="project" value="TreeGrafter"/>
</dbReference>
<dbReference type="Pfam" id="PF04811">
    <property type="entry name" value="Sec23_trunk"/>
    <property type="match status" value="1"/>
</dbReference>
<dbReference type="InterPro" id="IPR006896">
    <property type="entry name" value="Sec23/24_trunk_dom"/>
</dbReference>
<dbReference type="AlphaFoldDB" id="A0A0W0CLC0"/>
<dbReference type="InterPro" id="IPR006895">
    <property type="entry name" value="Znf_Sec23_Sec24"/>
</dbReference>
<evidence type="ECO:0000259" key="11">
    <source>
        <dbReference type="Pfam" id="PF04811"/>
    </source>
</evidence>
<feature type="domain" description="Sec23/Sec24 helical" evidence="12">
    <location>
        <begin position="636"/>
        <end position="737"/>
    </location>
</feature>
<dbReference type="VEuPathDB" id="FungiDB:CAGL0A01848g"/>
<evidence type="ECO:0000259" key="10">
    <source>
        <dbReference type="Pfam" id="PF04810"/>
    </source>
</evidence>
<gene>
    <name evidence="14" type="ORF">AO440_000069</name>
</gene>
<feature type="domain" description="Sec23/Sec24 beta-sandwich" evidence="13">
    <location>
        <begin position="541"/>
        <end position="623"/>
    </location>
</feature>
<feature type="domain" description="Sec23/Sec24 trunk" evidence="11">
    <location>
        <begin position="300"/>
        <end position="535"/>
    </location>
</feature>
<dbReference type="Pfam" id="PF08033">
    <property type="entry name" value="Sec23_BS"/>
    <property type="match status" value="1"/>
</dbReference>
<dbReference type="InterPro" id="IPR029006">
    <property type="entry name" value="ADF-H/Gelsolin-like_dom_sf"/>
</dbReference>
<dbReference type="OrthoDB" id="49016at2759"/>
<dbReference type="Gene3D" id="2.30.30.380">
    <property type="entry name" value="Zn-finger domain of Sec23/24"/>
    <property type="match status" value="1"/>
</dbReference>
<dbReference type="Gene3D" id="2.60.40.1670">
    <property type="entry name" value="beta-sandwich domain of Sec23/24"/>
    <property type="match status" value="1"/>
</dbReference>